<gene>
    <name evidence="2" type="ORF">AB6A40_010134</name>
</gene>
<protein>
    <recommendedName>
        <fullName evidence="1">Nucleolus and neural progenitor protein-like N-terminal domain-containing protein</fullName>
    </recommendedName>
</protein>
<comment type="caution">
    <text evidence="2">The sequence shown here is derived from an EMBL/GenBank/DDBJ whole genome shotgun (WGS) entry which is preliminary data.</text>
</comment>
<feature type="domain" description="Nucleolus and neural progenitor protein-like N-terminal" evidence="1">
    <location>
        <begin position="5"/>
        <end position="72"/>
    </location>
</feature>
<evidence type="ECO:0000259" key="1">
    <source>
        <dbReference type="Pfam" id="PF14780"/>
    </source>
</evidence>
<dbReference type="AlphaFoldDB" id="A0ABD6EV93"/>
<accession>A0ABD6EV93</accession>
<dbReference type="Pfam" id="PF14780">
    <property type="entry name" value="NEPRO_N"/>
    <property type="match status" value="1"/>
</dbReference>
<evidence type="ECO:0000313" key="3">
    <source>
        <dbReference type="Proteomes" id="UP001608902"/>
    </source>
</evidence>
<dbReference type="EMBL" id="JBGFUD010012239">
    <property type="protein sequence ID" value="MFH4983425.1"/>
    <property type="molecule type" value="Genomic_DNA"/>
</dbReference>
<proteinExistence type="predicted"/>
<evidence type="ECO:0000313" key="2">
    <source>
        <dbReference type="EMBL" id="MFH4983425.1"/>
    </source>
</evidence>
<keyword evidence="3" id="KW-1185">Reference proteome</keyword>
<dbReference type="InterPro" id="IPR027951">
    <property type="entry name" value="Nepro_N"/>
</dbReference>
<dbReference type="Proteomes" id="UP001608902">
    <property type="component" value="Unassembled WGS sequence"/>
</dbReference>
<organism evidence="2 3">
    <name type="scientific">Gnathostoma spinigerum</name>
    <dbReference type="NCBI Taxonomy" id="75299"/>
    <lineage>
        <taxon>Eukaryota</taxon>
        <taxon>Metazoa</taxon>
        <taxon>Ecdysozoa</taxon>
        <taxon>Nematoda</taxon>
        <taxon>Chromadorea</taxon>
        <taxon>Rhabditida</taxon>
        <taxon>Spirurina</taxon>
        <taxon>Gnathostomatomorpha</taxon>
        <taxon>Gnathostomatoidea</taxon>
        <taxon>Gnathostomatidae</taxon>
        <taxon>Gnathostoma</taxon>
    </lineage>
</organism>
<name>A0ABD6EV93_9BILA</name>
<reference evidence="2 3" key="1">
    <citation type="submission" date="2024-08" db="EMBL/GenBank/DDBJ databases">
        <title>Gnathostoma spinigerum genome.</title>
        <authorList>
            <person name="Gonzalez-Bertolin B."/>
            <person name="Monzon S."/>
            <person name="Zaballos A."/>
            <person name="Jimenez P."/>
            <person name="Dekumyoy P."/>
            <person name="Varona S."/>
            <person name="Cuesta I."/>
            <person name="Sumanam S."/>
            <person name="Adisakwattana P."/>
            <person name="Gasser R.B."/>
            <person name="Hernandez-Gonzalez A."/>
            <person name="Young N.D."/>
            <person name="Perteguer M.J."/>
        </authorList>
    </citation>
    <scope>NUCLEOTIDE SEQUENCE [LARGE SCALE GENOMIC DNA]</scope>
    <source>
        <strain evidence="2">AL3</strain>
        <tissue evidence="2">Liver</tissue>
    </source>
</reference>
<sequence>MEATDYVEACLLSRAALISRLDSLCIKAGDYCFRQLELGHLIPATLLILALVADIWKDIQSQLRALIDSYERVRQAVVSSRLPPSILQYEFLQTLRQNDRSADTLSFLRYRRLLSDALQISSDDVTTSMLSQLVRDEYVSFFQRWLSL</sequence>